<keyword evidence="3" id="KW-0547">Nucleotide-binding</keyword>
<evidence type="ECO:0000313" key="3">
    <source>
        <dbReference type="EMBL" id="ABD89452.1"/>
    </source>
</evidence>
<dbReference type="InterPro" id="IPR027417">
    <property type="entry name" value="P-loop_NTPase"/>
</dbReference>
<proteinExistence type="predicted"/>
<sequence>MPPTHAKRQPDTLAERFALEETFLSSPNTAALKSAVIRAIDRRTGDPVVLKYWEKTGTAVDTDFRELWRHEMRQSERVRAYPRADEVVVEVLASGESDDAFYIVMPSDVAPLEHASRFVRPDHWLRALQGPRQRALLWKNLRRLAESLGAVHGQGLVHGRIDGRAVYSTGAATTPDFRLGGFEFCLRVAELNKAPLHVIAKSRPVGSVIFSFLDDWRALGQVGADLIGLDADKLEEEEIQFIEGRAKIDLRASEIDLIRLLFEPERNRILDAATVTSRIDAILNELDAEAFADNGRYVLALRLGPTSQLSATLCAASGDTFDNDDSGSQVEFIRADLETGASLTRTARGDLLLMTESLVYDLQPLRVAGADETWNVASCNNARFRDDVRLGRRETIALPAHRIEIVRFAAASRRLNELRSDALDWSAAFDMTPDGDPTLVVRRGLLLAQIAEALFKGAEIAPVELVNQRRQGDKRIVEIAASDSEHRTRLSQALGVGEPHQLMRRLFDREEADVDAEWQLTEAAGLGMTVRSAAGVRFIRPVQKNHRRLYEFEILDGVVPPHSQLHLRKVDETGTEQVLRRRLRMLTTLSTQSELARMLADPRERLRTYQDDPLVEDDHFGKLDESKQEALRSIWSTGPGQFVVGPPGVGKTRLVTEVVRRALAGDPTIRLLLSAQAHQALDHLAASVQKMLKKTGLDNDVILVRSKADNGADLSGAQTPDRAKAYLQELKQSSLYRRAPRAIQQTLRDMTTAAGVTGNLRARLSLTTLRQRRSFEALVLQSANVLFSTTNSGDLARLIDDGALFDWTIIEEAAKATGSELLAPQLLSMRRMLIGDHNQLPPFDTDRIAEFLQDQTRVKSALAESDLLIGNIFRDFGLDDLKEAIEDDGVLSETCASARRMLLLFESLVTGELDRQKRSDQRRRRVATELLQQHRMHPAIATVISECFYDGTLETPKERETEFHSEQPPFTITDERLPASPIVFIDLPYVQREGSAGEQRPTYHNPAELQAALSVLGMLKPAPKKPEEPSTLAVLSPYNEQVGRLGRAIEDALQGKLVNIVDFKPGTNASGFESTVDSFQGSEADVVVVSLVRNNDHVGRRALGILRDRRRMNVLLSRAKWKLIIIGSMEFLRVQGRRYRRHSTDNRSVPAFLAKMSEVFDQLAKETLPDGKTPKFKLVTAASLMTVAKS</sequence>
<organism evidence="3">
    <name type="scientific">Rhodopseudomonas palustris (strain BisB18)</name>
    <dbReference type="NCBI Taxonomy" id="316056"/>
    <lineage>
        <taxon>Bacteria</taxon>
        <taxon>Pseudomonadati</taxon>
        <taxon>Pseudomonadota</taxon>
        <taxon>Alphaproteobacteria</taxon>
        <taxon>Hyphomicrobiales</taxon>
        <taxon>Nitrobacteraceae</taxon>
        <taxon>Rhodopseudomonas</taxon>
    </lineage>
</organism>
<name>Q20ZI4_RHOPB</name>
<dbReference type="Pfam" id="PF13087">
    <property type="entry name" value="AAA_12"/>
    <property type="match status" value="1"/>
</dbReference>
<dbReference type="Gene3D" id="3.40.50.300">
    <property type="entry name" value="P-loop containing nucleotide triphosphate hydrolases"/>
    <property type="match status" value="2"/>
</dbReference>
<feature type="domain" description="DNA2/NAM7 helicase helicase" evidence="1">
    <location>
        <begin position="622"/>
        <end position="842"/>
    </location>
</feature>
<dbReference type="RefSeq" id="WP_011474334.1">
    <property type="nucleotide sequence ID" value="NC_007925.1"/>
</dbReference>
<dbReference type="HOGENOM" id="CLU_271802_0_0_5"/>
<dbReference type="Pfam" id="PF13086">
    <property type="entry name" value="AAA_11"/>
    <property type="match status" value="1"/>
</dbReference>
<protein>
    <submittedName>
        <fullName evidence="3">Superfamily I DNA and RNA helicases and helicase subunits-like</fullName>
    </submittedName>
</protein>
<dbReference type="STRING" id="316056.RPC_3926"/>
<reference evidence="3" key="1">
    <citation type="submission" date="2006-03" db="EMBL/GenBank/DDBJ databases">
        <title>Complete sequence of Rhodopseudomonas palustris BisB18.</title>
        <authorList>
            <consortium name="US DOE Joint Genome Institute"/>
            <person name="Copeland A."/>
            <person name="Lucas S."/>
            <person name="Lapidus A."/>
            <person name="Barry K."/>
            <person name="Detter J.C."/>
            <person name="Glavina del Rio T."/>
            <person name="Hammon N."/>
            <person name="Israni S."/>
            <person name="Dalin E."/>
            <person name="Tice H."/>
            <person name="Pitluck S."/>
            <person name="Chain P."/>
            <person name="Malfatti S."/>
            <person name="Shin M."/>
            <person name="Vergez L."/>
            <person name="Schmutz J."/>
            <person name="Larimer F."/>
            <person name="Land M."/>
            <person name="Hauser L."/>
            <person name="Pelletier D.A."/>
            <person name="Kyrpides N."/>
            <person name="Anderson I."/>
            <person name="Oda Y."/>
            <person name="Harwood C.S."/>
            <person name="Richardson P."/>
        </authorList>
    </citation>
    <scope>NUCLEOTIDE SEQUENCE [LARGE SCALE GENOMIC DNA]</scope>
    <source>
        <strain evidence="3">BisB18</strain>
    </source>
</reference>
<gene>
    <name evidence="3" type="ordered locus">RPC_3926</name>
</gene>
<dbReference type="SUPFAM" id="SSF52540">
    <property type="entry name" value="P-loop containing nucleoside triphosphate hydrolases"/>
    <property type="match status" value="1"/>
</dbReference>
<dbReference type="OrthoDB" id="9757917at2"/>
<dbReference type="EMBL" id="CP000301">
    <property type="protein sequence ID" value="ABD89452.1"/>
    <property type="molecule type" value="Genomic_DNA"/>
</dbReference>
<dbReference type="InterPro" id="IPR047187">
    <property type="entry name" value="SF1_C_Upf1"/>
</dbReference>
<dbReference type="PANTHER" id="PTHR10887">
    <property type="entry name" value="DNA2/NAM7 HELICASE FAMILY"/>
    <property type="match status" value="1"/>
</dbReference>
<dbReference type="AlphaFoldDB" id="Q20ZI4"/>
<keyword evidence="3" id="KW-0347">Helicase</keyword>
<dbReference type="eggNOG" id="COG1112">
    <property type="taxonomic scope" value="Bacteria"/>
</dbReference>
<dbReference type="KEGG" id="rpc:RPC_3926"/>
<dbReference type="SUPFAM" id="SSF56112">
    <property type="entry name" value="Protein kinase-like (PK-like)"/>
    <property type="match status" value="1"/>
</dbReference>
<evidence type="ECO:0000259" key="2">
    <source>
        <dbReference type="Pfam" id="PF13087"/>
    </source>
</evidence>
<dbReference type="GO" id="GO:0004386">
    <property type="term" value="F:helicase activity"/>
    <property type="evidence" value="ECO:0007669"/>
    <property type="project" value="UniProtKB-KW"/>
</dbReference>
<dbReference type="eggNOG" id="COG0515">
    <property type="taxonomic scope" value="Bacteria"/>
</dbReference>
<feature type="domain" description="DNA2/NAM7 helicase-like C-terminal" evidence="2">
    <location>
        <begin position="923"/>
        <end position="1129"/>
    </location>
</feature>
<dbReference type="InterPro" id="IPR041677">
    <property type="entry name" value="DNA2/NAM7_AAA_11"/>
</dbReference>
<keyword evidence="3" id="KW-0067">ATP-binding</keyword>
<dbReference type="InterPro" id="IPR045055">
    <property type="entry name" value="DNA2/NAM7-like"/>
</dbReference>
<dbReference type="CDD" id="cd18808">
    <property type="entry name" value="SF1_C_Upf1"/>
    <property type="match status" value="1"/>
</dbReference>
<dbReference type="InterPro" id="IPR041679">
    <property type="entry name" value="DNA2/NAM7-like_C"/>
</dbReference>
<keyword evidence="3" id="KW-0378">Hydrolase</keyword>
<dbReference type="PANTHER" id="PTHR10887:SF495">
    <property type="entry name" value="HELICASE SENATAXIN ISOFORM X1-RELATED"/>
    <property type="match status" value="1"/>
</dbReference>
<evidence type="ECO:0000259" key="1">
    <source>
        <dbReference type="Pfam" id="PF13086"/>
    </source>
</evidence>
<accession>Q20ZI4</accession>
<dbReference type="InterPro" id="IPR011009">
    <property type="entry name" value="Kinase-like_dom_sf"/>
</dbReference>